<name>A0A2H9T1X6_9BACT</name>
<dbReference type="EMBL" id="PFEN01000005">
    <property type="protein sequence ID" value="PJE69751.1"/>
    <property type="molecule type" value="Genomic_DNA"/>
</dbReference>
<dbReference type="Proteomes" id="UP000236946">
    <property type="component" value="Unassembled WGS sequence"/>
</dbReference>
<accession>A0A2H9T1X6</accession>
<dbReference type="AlphaFoldDB" id="A0A2H9T1X6"/>
<evidence type="ECO:0000313" key="2">
    <source>
        <dbReference type="EMBL" id="PJE69751.1"/>
    </source>
</evidence>
<reference evidence="3" key="1">
    <citation type="submission" date="2017-09" db="EMBL/GenBank/DDBJ databases">
        <title>Depth-based differentiation of microbial function through sediment-hosted aquifers and enrichment of novel symbionts in the deep terrestrial subsurface.</title>
        <authorList>
            <person name="Probst A.J."/>
            <person name="Ladd B."/>
            <person name="Jarett J.K."/>
            <person name="Geller-Mcgrath D.E."/>
            <person name="Sieber C.M.K."/>
            <person name="Emerson J.B."/>
            <person name="Anantharaman K."/>
            <person name="Thomas B.C."/>
            <person name="Malmstrom R."/>
            <person name="Stieglmeier M."/>
            <person name="Klingl A."/>
            <person name="Woyke T."/>
            <person name="Ryan C.M."/>
            <person name="Banfield J.F."/>
        </authorList>
    </citation>
    <scope>NUCLEOTIDE SEQUENCE [LARGE SCALE GENOMIC DNA]</scope>
</reference>
<feature type="region of interest" description="Disordered" evidence="1">
    <location>
        <begin position="272"/>
        <end position="292"/>
    </location>
</feature>
<comment type="caution">
    <text evidence="2">The sequence shown here is derived from an EMBL/GenBank/DDBJ whole genome shotgun (WGS) entry which is preliminary data.</text>
</comment>
<protein>
    <recommendedName>
        <fullName evidence="4">DUF11 domain-containing protein</fullName>
    </recommendedName>
</protein>
<proteinExistence type="predicted"/>
<evidence type="ECO:0000313" key="3">
    <source>
        <dbReference type="Proteomes" id="UP000236946"/>
    </source>
</evidence>
<evidence type="ECO:0008006" key="4">
    <source>
        <dbReference type="Google" id="ProtNLM"/>
    </source>
</evidence>
<sequence length="292" mass="33025">LYISQQINNSANYIASPGEQLHYEIFFRNIGTTPFENQFLITRLDGAAFDLSTIKAELGEFKADDNLIIWDWKQVPELRFLDVEEEGKVEFDVKLKDYWETTEKNIAIKNKVNISQISEEFQTKVNTKLEVLQKGYYQDEVFGNSGPIPPQVGNTTTFTIVWQIKNYYNDVKNVKVKATLPQGVELTGRIFPQEESAKFSFDPRSREIVWVVKDNQVFEAGTGVSASSPSLAFQVALAPNSNQKGKILPIINEAKITAEDQWTEKTVEGKTPLINTTLPDDQSIPDHSGLIQ</sequence>
<feature type="non-terminal residue" evidence="2">
    <location>
        <position position="1"/>
    </location>
</feature>
<evidence type="ECO:0000256" key="1">
    <source>
        <dbReference type="SAM" id="MobiDB-lite"/>
    </source>
</evidence>
<organism evidence="2 3">
    <name type="scientific">Candidatus Staskawiczbacteria bacterium CG10_big_fil_rev_8_21_14_0_10_38_10</name>
    <dbReference type="NCBI Taxonomy" id="1974891"/>
    <lineage>
        <taxon>Bacteria</taxon>
        <taxon>Candidatus Staskawicziibacteriota</taxon>
    </lineage>
</organism>
<gene>
    <name evidence="2" type="ORF">COU98_00260</name>
</gene>